<sequence>MIDWISDPGDLIHDRYIDKIRLGKEGYEKVKSIHYNWYLHSIKAIIGQMGKEMLRKLSLKNRRDFLKCLDVIDDKKDVVNAARCLVAAKESLHDKKRDPSGLNEKKKKLRNNIAPINEILNAPTRYLMRTYRNKNTKVLQMTTRSDVRRNLSYRSKRNTHQTLADEPDGDHHLERLQAQSIITESFVTHMDRMPSLFSHQEKSLVKRITQLLTAMLRNGTNITNDDGSSKWADNYRTLLKIKKALDEQAKTPGARVYDFRVFDLVVENNTPTRIEDEKSFITPIVQNAYNLIRMLEGNSNEVDGATNIRLLRNLEKKRNSYSPRFAPIMPDKTNVKGSLSPSFLSFYKDDTEEQVLPIPKLLDSMGMAEKDREDVLQLVMEMTGAQEILGEAMKMLSNINFLGMEGEIHEVTERMMKIFSNMERTFSLEQKKDIKRRGFTFLDSNQLEDLHSHEGLVKHVKQMDFDINEYGKQSHSEREDALWLRIAEIAANGTTTRTKRQITWTNVLKPIVLSPYMFSPVFGFTVIGPVVRLCFVDFVDFVID</sequence>
<dbReference type="AlphaFoldDB" id="A0A0D8Y570"/>
<evidence type="ECO:0000313" key="2">
    <source>
        <dbReference type="Proteomes" id="UP000053766"/>
    </source>
</evidence>
<gene>
    <name evidence="1" type="ORF">DICVIV_01829</name>
</gene>
<dbReference type="Proteomes" id="UP000053766">
    <property type="component" value="Unassembled WGS sequence"/>
</dbReference>
<dbReference type="PANTHER" id="PTHR21523:SF44">
    <property type="entry name" value="MLT-TEN (MLT-10) RELATED"/>
    <property type="match status" value="1"/>
</dbReference>
<reference evidence="2" key="2">
    <citation type="journal article" date="2016" name="Sci. Rep.">
        <title>Dictyocaulus viviparus genome, variome and transcriptome elucidate lungworm biology and support future intervention.</title>
        <authorList>
            <person name="McNulty S.N."/>
            <person name="Strube C."/>
            <person name="Rosa B.A."/>
            <person name="Martin J.C."/>
            <person name="Tyagi R."/>
            <person name="Choi Y.J."/>
            <person name="Wang Q."/>
            <person name="Hallsworth Pepin K."/>
            <person name="Zhang X."/>
            <person name="Ozersky P."/>
            <person name="Wilson R.K."/>
            <person name="Sternberg P.W."/>
            <person name="Gasser R.B."/>
            <person name="Mitreva M."/>
        </authorList>
    </citation>
    <scope>NUCLEOTIDE SEQUENCE [LARGE SCALE GENOMIC DNA]</scope>
    <source>
        <strain evidence="2">HannoverDv2000</strain>
    </source>
</reference>
<dbReference type="EMBL" id="KN716172">
    <property type="protein sequence ID" value="KJH52018.1"/>
    <property type="molecule type" value="Genomic_DNA"/>
</dbReference>
<protein>
    <submittedName>
        <fullName evidence="1">Uncharacterized protein</fullName>
    </submittedName>
</protein>
<name>A0A0D8Y570_DICVI</name>
<dbReference type="OrthoDB" id="5917548at2759"/>
<dbReference type="Pfam" id="PF04870">
    <property type="entry name" value="Moulting_cycle"/>
    <property type="match status" value="1"/>
</dbReference>
<organism evidence="1 2">
    <name type="scientific">Dictyocaulus viviparus</name>
    <name type="common">Bovine lungworm</name>
    <dbReference type="NCBI Taxonomy" id="29172"/>
    <lineage>
        <taxon>Eukaryota</taxon>
        <taxon>Metazoa</taxon>
        <taxon>Ecdysozoa</taxon>
        <taxon>Nematoda</taxon>
        <taxon>Chromadorea</taxon>
        <taxon>Rhabditida</taxon>
        <taxon>Rhabditina</taxon>
        <taxon>Rhabditomorpha</taxon>
        <taxon>Strongyloidea</taxon>
        <taxon>Metastrongylidae</taxon>
        <taxon>Dictyocaulus</taxon>
    </lineage>
</organism>
<keyword evidence="2" id="KW-1185">Reference proteome</keyword>
<reference evidence="1 2" key="1">
    <citation type="submission" date="2013-11" db="EMBL/GenBank/DDBJ databases">
        <title>Draft genome of the bovine lungworm Dictyocaulus viviparus.</title>
        <authorList>
            <person name="Mitreva M."/>
        </authorList>
    </citation>
    <scope>NUCLEOTIDE SEQUENCE [LARGE SCALE GENOMIC DNA]</scope>
    <source>
        <strain evidence="1 2">HannoverDv2000</strain>
    </source>
</reference>
<accession>A0A0D8Y570</accession>
<dbReference type="PANTHER" id="PTHR21523">
    <property type="match status" value="1"/>
</dbReference>
<dbReference type="STRING" id="29172.A0A0D8Y570"/>
<evidence type="ECO:0000313" key="1">
    <source>
        <dbReference type="EMBL" id="KJH52018.1"/>
    </source>
</evidence>
<proteinExistence type="predicted"/>
<dbReference type="InterPro" id="IPR006954">
    <property type="entry name" value="Mlt-10-like"/>
</dbReference>